<evidence type="ECO:0008006" key="3">
    <source>
        <dbReference type="Google" id="ProtNLM"/>
    </source>
</evidence>
<dbReference type="Pfam" id="PF01359">
    <property type="entry name" value="Transposase_1"/>
    <property type="match status" value="1"/>
</dbReference>
<accession>A0A4Y2E578</accession>
<proteinExistence type="predicted"/>
<evidence type="ECO:0000313" key="1">
    <source>
        <dbReference type="EMBL" id="GBM23466.1"/>
    </source>
</evidence>
<protein>
    <recommendedName>
        <fullName evidence="3">Mariner Mos1 transposase</fullName>
    </recommendedName>
</protein>
<dbReference type="Gene3D" id="3.30.420.10">
    <property type="entry name" value="Ribonuclease H-like superfamily/Ribonuclease H"/>
    <property type="match status" value="1"/>
</dbReference>
<dbReference type="OrthoDB" id="10017160at2759"/>
<organism evidence="1 2">
    <name type="scientific">Araneus ventricosus</name>
    <name type="common">Orbweaver spider</name>
    <name type="synonym">Epeira ventricosa</name>
    <dbReference type="NCBI Taxonomy" id="182803"/>
    <lineage>
        <taxon>Eukaryota</taxon>
        <taxon>Metazoa</taxon>
        <taxon>Ecdysozoa</taxon>
        <taxon>Arthropoda</taxon>
        <taxon>Chelicerata</taxon>
        <taxon>Arachnida</taxon>
        <taxon>Araneae</taxon>
        <taxon>Araneomorphae</taxon>
        <taxon>Entelegynae</taxon>
        <taxon>Araneoidea</taxon>
        <taxon>Araneidae</taxon>
        <taxon>Araneus</taxon>
    </lineage>
</organism>
<dbReference type="EMBL" id="BGPR01000498">
    <property type="protein sequence ID" value="GBM23466.1"/>
    <property type="molecule type" value="Genomic_DNA"/>
</dbReference>
<evidence type="ECO:0000313" key="2">
    <source>
        <dbReference type="Proteomes" id="UP000499080"/>
    </source>
</evidence>
<dbReference type="Proteomes" id="UP000499080">
    <property type="component" value="Unassembled WGS sequence"/>
</dbReference>
<dbReference type="PANTHER" id="PTHR46060:SF1">
    <property type="entry name" value="MARINER MOS1 TRANSPOSASE-LIKE PROTEIN"/>
    <property type="match status" value="1"/>
</dbReference>
<reference evidence="1 2" key="1">
    <citation type="journal article" date="2019" name="Sci. Rep.">
        <title>Orb-weaving spider Araneus ventricosus genome elucidates the spidroin gene catalogue.</title>
        <authorList>
            <person name="Kono N."/>
            <person name="Nakamura H."/>
            <person name="Ohtoshi R."/>
            <person name="Moran D.A.P."/>
            <person name="Shinohara A."/>
            <person name="Yoshida Y."/>
            <person name="Fujiwara M."/>
            <person name="Mori M."/>
            <person name="Tomita M."/>
            <person name="Arakawa K."/>
        </authorList>
    </citation>
    <scope>NUCLEOTIDE SEQUENCE [LARGE SCALE GENOMIC DNA]</scope>
</reference>
<keyword evidence="2" id="KW-1185">Reference proteome</keyword>
<name>A0A4Y2E578_ARAVE</name>
<sequence length="161" mass="18829">MENKRKHLINSESGLTLFCRNPDEFLCRYITVDETWIHYYTPETKEQSKQWVFKGDPSPKKAKTLKSTNKVMATVFWDARGIIYFDYLAKGQTINGEYYASLLHRLSEQIKKKHPHLEKKKNSLPSRQFTAAHLRSFDGENYGIKNRIITTPTVFTRVGPQ</sequence>
<dbReference type="InterPro" id="IPR052709">
    <property type="entry name" value="Transposase-MT_Hybrid"/>
</dbReference>
<dbReference type="PANTHER" id="PTHR46060">
    <property type="entry name" value="MARINER MOS1 TRANSPOSASE-LIKE PROTEIN"/>
    <property type="match status" value="1"/>
</dbReference>
<comment type="caution">
    <text evidence="1">The sequence shown here is derived from an EMBL/GenBank/DDBJ whole genome shotgun (WGS) entry which is preliminary data.</text>
</comment>
<dbReference type="AlphaFoldDB" id="A0A4Y2E578"/>
<dbReference type="GO" id="GO:0003676">
    <property type="term" value="F:nucleic acid binding"/>
    <property type="evidence" value="ECO:0007669"/>
    <property type="project" value="InterPro"/>
</dbReference>
<gene>
    <name evidence="1" type="ORF">AVEN_181581_1</name>
</gene>
<dbReference type="InterPro" id="IPR036397">
    <property type="entry name" value="RNaseH_sf"/>
</dbReference>
<dbReference type="InterPro" id="IPR001888">
    <property type="entry name" value="Transposase_1"/>
</dbReference>